<proteinExistence type="predicted"/>
<reference evidence="2 3" key="1">
    <citation type="submission" date="2023-01" db="EMBL/GenBank/DDBJ databases">
        <title>Analysis of 21 Apiospora genomes using comparative genomics revels a genus with tremendous synthesis potential of carbohydrate active enzymes and secondary metabolites.</title>
        <authorList>
            <person name="Sorensen T."/>
        </authorList>
    </citation>
    <scope>NUCLEOTIDE SEQUENCE [LARGE SCALE GENOMIC DNA]</scope>
    <source>
        <strain evidence="2 3">CBS 117206</strain>
    </source>
</reference>
<name>A0AAW0QVH2_9PEZI</name>
<evidence type="ECO:0000313" key="2">
    <source>
        <dbReference type="EMBL" id="KAK8106515.1"/>
    </source>
</evidence>
<keyword evidence="1" id="KW-0812">Transmembrane</keyword>
<organism evidence="2 3">
    <name type="scientific">Apiospora kogelbergensis</name>
    <dbReference type="NCBI Taxonomy" id="1337665"/>
    <lineage>
        <taxon>Eukaryota</taxon>
        <taxon>Fungi</taxon>
        <taxon>Dikarya</taxon>
        <taxon>Ascomycota</taxon>
        <taxon>Pezizomycotina</taxon>
        <taxon>Sordariomycetes</taxon>
        <taxon>Xylariomycetidae</taxon>
        <taxon>Amphisphaeriales</taxon>
        <taxon>Apiosporaceae</taxon>
        <taxon>Apiospora</taxon>
    </lineage>
</organism>
<sequence length="177" mass="19653">MSWFILGLGTLLSRDYMPRLKSTARFVFYGSPPLLCIGSFYAGLGFYPVSPLSYFDHHDERARHPPLFDCPPFCDLPPFFGHPDERTRHPPPPPISTAHYVFLMGLSVVVVVSCFATAALYALALVRGHRYVSSRTLGGSGVEVMNIVFRGRGLPLESIHQDEAEGADEADQGRIRL</sequence>
<evidence type="ECO:0000256" key="1">
    <source>
        <dbReference type="SAM" id="Phobius"/>
    </source>
</evidence>
<accession>A0AAW0QVH2</accession>
<dbReference type="EMBL" id="JAQQWP010000008">
    <property type="protein sequence ID" value="KAK8106515.1"/>
    <property type="molecule type" value="Genomic_DNA"/>
</dbReference>
<keyword evidence="1" id="KW-0472">Membrane</keyword>
<gene>
    <name evidence="2" type="ORF">PG999_009874</name>
</gene>
<dbReference type="AlphaFoldDB" id="A0AAW0QVH2"/>
<dbReference type="Proteomes" id="UP001392437">
    <property type="component" value="Unassembled WGS sequence"/>
</dbReference>
<protein>
    <submittedName>
        <fullName evidence="2">Uncharacterized protein</fullName>
    </submittedName>
</protein>
<feature type="transmembrane region" description="Helical" evidence="1">
    <location>
        <begin position="100"/>
        <end position="126"/>
    </location>
</feature>
<comment type="caution">
    <text evidence="2">The sequence shown here is derived from an EMBL/GenBank/DDBJ whole genome shotgun (WGS) entry which is preliminary data.</text>
</comment>
<evidence type="ECO:0000313" key="3">
    <source>
        <dbReference type="Proteomes" id="UP001392437"/>
    </source>
</evidence>
<keyword evidence="3" id="KW-1185">Reference proteome</keyword>
<feature type="transmembrane region" description="Helical" evidence="1">
    <location>
        <begin position="26"/>
        <end position="47"/>
    </location>
</feature>
<keyword evidence="1" id="KW-1133">Transmembrane helix</keyword>